<evidence type="ECO:0000256" key="3">
    <source>
        <dbReference type="ARBA" id="ARBA00022475"/>
    </source>
</evidence>
<keyword evidence="4" id="KW-0449">Lipoprotein</keyword>
<proteinExistence type="inferred from homology"/>
<organism evidence="14 15">
    <name type="scientific">Perilla frutescens var. hirtella</name>
    <name type="common">Perilla citriodora</name>
    <name type="synonym">Perilla setoyensis</name>
    <dbReference type="NCBI Taxonomy" id="608512"/>
    <lineage>
        <taxon>Eukaryota</taxon>
        <taxon>Viridiplantae</taxon>
        <taxon>Streptophyta</taxon>
        <taxon>Embryophyta</taxon>
        <taxon>Tracheophyta</taxon>
        <taxon>Spermatophyta</taxon>
        <taxon>Magnoliopsida</taxon>
        <taxon>eudicotyledons</taxon>
        <taxon>Gunneridae</taxon>
        <taxon>Pentapetalae</taxon>
        <taxon>asterids</taxon>
        <taxon>lamiids</taxon>
        <taxon>Lamiales</taxon>
        <taxon>Lamiaceae</taxon>
        <taxon>Nepetoideae</taxon>
        <taxon>Elsholtzieae</taxon>
        <taxon>Perilla</taxon>
    </lineage>
</organism>
<comment type="subcellular location">
    <subcellularLocation>
        <location evidence="1">Cell membrane</location>
        <topology evidence="1">Lipid-anchor</topology>
        <topology evidence="1">GPI-anchor</topology>
    </subcellularLocation>
</comment>
<dbReference type="InterPro" id="IPR036378">
    <property type="entry name" value="FAS1_dom_sf"/>
</dbReference>
<evidence type="ECO:0000313" key="14">
    <source>
        <dbReference type="EMBL" id="KAH6836520.1"/>
    </source>
</evidence>
<evidence type="ECO:0000256" key="11">
    <source>
        <dbReference type="SAM" id="Phobius"/>
    </source>
</evidence>
<gene>
    <name evidence="14" type="ORF">C2S53_005139</name>
</gene>
<keyword evidence="3" id="KW-1003">Cell membrane</keyword>
<evidence type="ECO:0000256" key="5">
    <source>
        <dbReference type="ARBA" id="ARBA00022729"/>
    </source>
</evidence>
<dbReference type="InterPro" id="IPR000782">
    <property type="entry name" value="FAS1_domain"/>
</dbReference>
<evidence type="ECO:0000256" key="10">
    <source>
        <dbReference type="SAM" id="MobiDB-lite"/>
    </source>
</evidence>
<keyword evidence="5 12" id="KW-0732">Signal</keyword>
<keyword evidence="6" id="KW-0654">Proteoglycan</keyword>
<keyword evidence="11" id="KW-0812">Transmembrane</keyword>
<evidence type="ECO:0000256" key="9">
    <source>
        <dbReference type="ARBA" id="ARBA00024686"/>
    </source>
</evidence>
<accession>A0AAD4JP18</accession>
<evidence type="ECO:0000259" key="13">
    <source>
        <dbReference type="PROSITE" id="PS50213"/>
    </source>
</evidence>
<sequence length="244" mass="25361">MMKNVLPLSLPLLLLILLQCTKTLAQAQSPAPAGPTNITKILEKAGGFTTFIRLLQLTQTSDRINTQLRKSSGGLTIFAPSDAAFSALKTGTLNSLTDQQKVSLVLFHILPTFLTLPQFQTVSNPVRTQAGDTGPFLFPLNVTTSGSQVNITTGINKASVAGTVYSDNQLAVYQVDNVLLPLNIFGPQPPAPAPGPKPKKPAADGSPVAARSGVPVSSAVTLGGAVHAVVAALGGVAYFAAFYL</sequence>
<keyword evidence="4" id="KW-0336">GPI-anchor</keyword>
<keyword evidence="8" id="KW-0325">Glycoprotein</keyword>
<dbReference type="EMBL" id="SDAM02000019">
    <property type="protein sequence ID" value="KAH6836520.1"/>
    <property type="molecule type" value="Genomic_DNA"/>
</dbReference>
<reference evidence="14 15" key="1">
    <citation type="journal article" date="2021" name="Nat. Commun.">
        <title>Incipient diploidization of the medicinal plant Perilla within 10,000 years.</title>
        <authorList>
            <person name="Zhang Y."/>
            <person name="Shen Q."/>
            <person name="Leng L."/>
            <person name="Zhang D."/>
            <person name="Chen S."/>
            <person name="Shi Y."/>
            <person name="Ning Z."/>
            <person name="Chen S."/>
        </authorList>
    </citation>
    <scope>NUCLEOTIDE SEQUENCE [LARGE SCALE GENOMIC DNA]</scope>
    <source>
        <strain evidence="15">cv. PC099</strain>
    </source>
</reference>
<dbReference type="Pfam" id="PF02469">
    <property type="entry name" value="Fasciclin"/>
    <property type="match status" value="1"/>
</dbReference>
<feature type="domain" description="FAS1" evidence="13">
    <location>
        <begin position="35"/>
        <end position="179"/>
    </location>
</feature>
<dbReference type="Proteomes" id="UP001190926">
    <property type="component" value="Unassembled WGS sequence"/>
</dbReference>
<feature type="region of interest" description="Disordered" evidence="10">
    <location>
        <begin position="189"/>
        <end position="209"/>
    </location>
</feature>
<dbReference type="InterPro" id="IPR045003">
    <property type="entry name" value="FLA_A"/>
</dbReference>
<comment type="caution">
    <text evidence="14">The sequence shown here is derived from an EMBL/GenBank/DDBJ whole genome shotgun (WGS) entry which is preliminary data.</text>
</comment>
<comment type="similarity">
    <text evidence="2">Belongs to the fasciclin-like AGP family.</text>
</comment>
<dbReference type="PROSITE" id="PS50213">
    <property type="entry name" value="FAS1"/>
    <property type="match status" value="1"/>
</dbReference>
<feature type="chain" id="PRO_5042094490" evidence="12">
    <location>
        <begin position="28"/>
        <end position="244"/>
    </location>
</feature>
<evidence type="ECO:0000256" key="8">
    <source>
        <dbReference type="ARBA" id="ARBA00023180"/>
    </source>
</evidence>
<evidence type="ECO:0000256" key="12">
    <source>
        <dbReference type="SAM" id="SignalP"/>
    </source>
</evidence>
<feature type="signal peptide" evidence="12">
    <location>
        <begin position="1"/>
        <end position="27"/>
    </location>
</feature>
<name>A0AAD4JP18_PERFH</name>
<comment type="function">
    <text evidence="9">May be a cell surface adhesion protein.</text>
</comment>
<dbReference type="GO" id="GO:0005886">
    <property type="term" value="C:plasma membrane"/>
    <property type="evidence" value="ECO:0007669"/>
    <property type="project" value="UniProtKB-SubCell"/>
</dbReference>
<evidence type="ECO:0000313" key="15">
    <source>
        <dbReference type="Proteomes" id="UP001190926"/>
    </source>
</evidence>
<dbReference type="AlphaFoldDB" id="A0AAD4JP18"/>
<protein>
    <submittedName>
        <fullName evidence="14">FASCICLIN-like arabinogalactan-protein 11</fullName>
    </submittedName>
</protein>
<keyword evidence="11" id="KW-1133">Transmembrane helix</keyword>
<dbReference type="PANTHER" id="PTHR32077:SF65">
    <property type="entry name" value="FASCICLIN-LIKE ARABINOGALACTAN PROTEIN 11"/>
    <property type="match status" value="1"/>
</dbReference>
<dbReference type="PANTHER" id="PTHR32077">
    <property type="entry name" value="FASCICLIN-LIKE ARABINOGALACTAN PROTEIN"/>
    <property type="match status" value="1"/>
</dbReference>
<dbReference type="GO" id="GO:0009834">
    <property type="term" value="P:plant-type secondary cell wall biogenesis"/>
    <property type="evidence" value="ECO:0007669"/>
    <property type="project" value="TreeGrafter"/>
</dbReference>
<keyword evidence="7 11" id="KW-0472">Membrane</keyword>
<evidence type="ECO:0000256" key="2">
    <source>
        <dbReference type="ARBA" id="ARBA00007843"/>
    </source>
</evidence>
<feature type="transmembrane region" description="Helical" evidence="11">
    <location>
        <begin position="222"/>
        <end position="243"/>
    </location>
</feature>
<evidence type="ECO:0000256" key="1">
    <source>
        <dbReference type="ARBA" id="ARBA00004609"/>
    </source>
</evidence>
<dbReference type="FunFam" id="2.30.180.10:FF:000006">
    <property type="entry name" value="Fasciclin-like arabinogalactan protein 11"/>
    <property type="match status" value="1"/>
</dbReference>
<evidence type="ECO:0000256" key="6">
    <source>
        <dbReference type="ARBA" id="ARBA00022974"/>
    </source>
</evidence>
<dbReference type="GO" id="GO:0098552">
    <property type="term" value="C:side of membrane"/>
    <property type="evidence" value="ECO:0007669"/>
    <property type="project" value="UniProtKB-KW"/>
</dbReference>
<evidence type="ECO:0000256" key="7">
    <source>
        <dbReference type="ARBA" id="ARBA00023136"/>
    </source>
</evidence>
<dbReference type="SUPFAM" id="SSF82153">
    <property type="entry name" value="FAS1 domain"/>
    <property type="match status" value="1"/>
</dbReference>
<dbReference type="Gene3D" id="2.30.180.10">
    <property type="entry name" value="FAS1 domain"/>
    <property type="match status" value="1"/>
</dbReference>
<dbReference type="SMART" id="SM00554">
    <property type="entry name" value="FAS1"/>
    <property type="match status" value="1"/>
</dbReference>
<keyword evidence="15" id="KW-1185">Reference proteome</keyword>
<evidence type="ECO:0000256" key="4">
    <source>
        <dbReference type="ARBA" id="ARBA00022622"/>
    </source>
</evidence>